<reference evidence="1 2" key="1">
    <citation type="submission" date="2019-03" db="EMBL/GenBank/DDBJ databases">
        <title>Draft genome sequences of novel Actinobacteria.</title>
        <authorList>
            <person name="Sahin N."/>
            <person name="Ay H."/>
            <person name="Saygin H."/>
        </authorList>
    </citation>
    <scope>NUCLEOTIDE SEQUENCE [LARGE SCALE GENOMIC DNA]</scope>
    <source>
        <strain evidence="1 2">DSM 45941</strain>
    </source>
</reference>
<organism evidence="1 2">
    <name type="scientific">Actinomadura darangshiensis</name>
    <dbReference type="NCBI Taxonomy" id="705336"/>
    <lineage>
        <taxon>Bacteria</taxon>
        <taxon>Bacillati</taxon>
        <taxon>Actinomycetota</taxon>
        <taxon>Actinomycetes</taxon>
        <taxon>Streptosporangiales</taxon>
        <taxon>Thermomonosporaceae</taxon>
        <taxon>Actinomadura</taxon>
    </lineage>
</organism>
<comment type="caution">
    <text evidence="1">The sequence shown here is derived from an EMBL/GenBank/DDBJ whole genome shotgun (WGS) entry which is preliminary data.</text>
</comment>
<dbReference type="RefSeq" id="WP_132202590.1">
    <property type="nucleotide sequence ID" value="NZ_SMKY01000247.1"/>
</dbReference>
<dbReference type="OrthoDB" id="3479160at2"/>
<evidence type="ECO:0000313" key="1">
    <source>
        <dbReference type="EMBL" id="TDD69732.1"/>
    </source>
</evidence>
<name>A0A4R5AI10_9ACTN</name>
<evidence type="ECO:0000313" key="2">
    <source>
        <dbReference type="Proteomes" id="UP000295578"/>
    </source>
</evidence>
<dbReference type="AlphaFoldDB" id="A0A4R5AI10"/>
<proteinExistence type="predicted"/>
<gene>
    <name evidence="1" type="ORF">E1293_35575</name>
</gene>
<dbReference type="EMBL" id="SMKY01000247">
    <property type="protein sequence ID" value="TDD69732.1"/>
    <property type="molecule type" value="Genomic_DNA"/>
</dbReference>
<protein>
    <submittedName>
        <fullName evidence="1">Uncharacterized protein</fullName>
    </submittedName>
</protein>
<keyword evidence="2" id="KW-1185">Reference proteome</keyword>
<accession>A0A4R5AI10</accession>
<sequence length="132" mass="14977">MVTRCCDTPEPTRLLVLADEPATRYCVSTCAACAGAVIEYYSFDDWDTGNPADFEKYWWWRMDAPDTAAFRDAIAACPAPLDGACRCPVHHALKWRTPNTMPPSRETPYEEAEVPRTRFHIDEGGAIRWKHP</sequence>
<dbReference type="Proteomes" id="UP000295578">
    <property type="component" value="Unassembled WGS sequence"/>
</dbReference>